<reference evidence="1" key="1">
    <citation type="submission" date="2011-11" db="EMBL/GenBank/DDBJ databases">
        <title>The Genome Sequence of Fusarium oxysporum PHW808.</title>
        <authorList>
            <consortium name="The Broad Institute Genome Sequencing Platform"/>
            <person name="Ma L.-J."/>
            <person name="Gale L.R."/>
            <person name="Schwartz D.C."/>
            <person name="Zhou S."/>
            <person name="Corby-Kistler H."/>
            <person name="Young S.K."/>
            <person name="Zeng Q."/>
            <person name="Gargeya S."/>
            <person name="Fitzgerald M."/>
            <person name="Haas B."/>
            <person name="Abouelleil A."/>
            <person name="Alvarado L."/>
            <person name="Arachchi H.M."/>
            <person name="Berlin A."/>
            <person name="Brown A."/>
            <person name="Chapman S.B."/>
            <person name="Chen Z."/>
            <person name="Dunbar C."/>
            <person name="Freedman E."/>
            <person name="Gearin G."/>
            <person name="Goldberg J."/>
            <person name="Griggs A."/>
            <person name="Gujja S."/>
            <person name="Heiman D."/>
            <person name="Howarth C."/>
            <person name="Larson L."/>
            <person name="Lui A."/>
            <person name="MacDonald P.J.P."/>
            <person name="Montmayeur A."/>
            <person name="Murphy C."/>
            <person name="Neiman D."/>
            <person name="Pearson M."/>
            <person name="Priest M."/>
            <person name="Roberts A."/>
            <person name="Saif S."/>
            <person name="Shea T."/>
            <person name="Shenoy N."/>
            <person name="Sisk P."/>
            <person name="Stolte C."/>
            <person name="Sykes S."/>
            <person name="Wortman J."/>
            <person name="Nusbaum C."/>
            <person name="Birren B."/>
        </authorList>
    </citation>
    <scope>NUCLEOTIDE SEQUENCE [LARGE SCALE GENOMIC DNA]</scope>
    <source>
        <strain evidence="1">54008</strain>
    </source>
</reference>
<dbReference type="EMBL" id="JH658860">
    <property type="protein sequence ID" value="EXL75460.1"/>
    <property type="molecule type" value="Genomic_DNA"/>
</dbReference>
<dbReference type="HOGENOM" id="CLU_2941841_0_0_1"/>
<dbReference type="Proteomes" id="UP000030676">
    <property type="component" value="Unassembled WGS sequence"/>
</dbReference>
<evidence type="ECO:0000313" key="1">
    <source>
        <dbReference type="EMBL" id="EXL75460.1"/>
    </source>
</evidence>
<gene>
    <name evidence="1" type="ORF">FOPG_09626</name>
</gene>
<name>X0HUY2_FUSOX</name>
<sequence>MDQKTRIRYNCPHEAKYSDAHTVDEVKIRELYGIENGVKSRGYDLPLVFTQNMERGCMKT</sequence>
<reference evidence="1" key="2">
    <citation type="submission" date="2012-05" db="EMBL/GenBank/DDBJ databases">
        <title>The Genome Annotation of Fusarium oxysporum PHW808.</title>
        <authorList>
            <consortium name="The Broad Institute Genomics Platform"/>
            <person name="Ma L.-J."/>
            <person name="Corby-Kistler H."/>
            <person name="Broz K."/>
            <person name="Gale L.R."/>
            <person name="Jonkers W."/>
            <person name="O'Donnell K."/>
            <person name="Ploetz R."/>
            <person name="Steinberg C."/>
            <person name="Schwartz D.C."/>
            <person name="VanEtten H."/>
            <person name="Zhou S."/>
            <person name="Young S.K."/>
            <person name="Zeng Q."/>
            <person name="Gargeya S."/>
            <person name="Fitzgerald M."/>
            <person name="Abouelleil A."/>
            <person name="Alvarado L."/>
            <person name="Chapman S.B."/>
            <person name="Gainer-Dewar J."/>
            <person name="Goldberg J."/>
            <person name="Griggs A."/>
            <person name="Gujja S."/>
            <person name="Hansen M."/>
            <person name="Howarth C."/>
            <person name="Imamovic A."/>
            <person name="Ireland A."/>
            <person name="Larimer J."/>
            <person name="McCowan C."/>
            <person name="Murphy C."/>
            <person name="Pearson M."/>
            <person name="Poon T.W."/>
            <person name="Priest M."/>
            <person name="Roberts A."/>
            <person name="Saif S."/>
            <person name="Shea T."/>
            <person name="Sykes S."/>
            <person name="Wortman J."/>
            <person name="Nusbaum C."/>
            <person name="Birren B."/>
        </authorList>
    </citation>
    <scope>NUCLEOTIDE SEQUENCE</scope>
    <source>
        <strain evidence="1">54008</strain>
    </source>
</reference>
<dbReference type="AlphaFoldDB" id="X0HUY2"/>
<accession>X0HUY2</accession>
<protein>
    <submittedName>
        <fullName evidence="1">Uncharacterized protein</fullName>
    </submittedName>
</protein>
<organism evidence="1">
    <name type="scientific">Fusarium oxysporum f. sp. conglutinans race 2 54008</name>
    <dbReference type="NCBI Taxonomy" id="1089457"/>
    <lineage>
        <taxon>Eukaryota</taxon>
        <taxon>Fungi</taxon>
        <taxon>Dikarya</taxon>
        <taxon>Ascomycota</taxon>
        <taxon>Pezizomycotina</taxon>
        <taxon>Sordariomycetes</taxon>
        <taxon>Hypocreomycetidae</taxon>
        <taxon>Hypocreales</taxon>
        <taxon>Nectriaceae</taxon>
        <taxon>Fusarium</taxon>
        <taxon>Fusarium oxysporum species complex</taxon>
    </lineage>
</organism>
<proteinExistence type="predicted"/>